<dbReference type="PANTHER" id="PTHR30055:SF234">
    <property type="entry name" value="HTH-TYPE TRANSCRIPTIONAL REGULATOR BETI"/>
    <property type="match status" value="1"/>
</dbReference>
<dbReference type="PROSITE" id="PS50977">
    <property type="entry name" value="HTH_TETR_2"/>
    <property type="match status" value="1"/>
</dbReference>
<dbReference type="PRINTS" id="PR00455">
    <property type="entry name" value="HTHTETR"/>
</dbReference>
<keyword evidence="1" id="KW-0805">Transcription regulation</keyword>
<dbReference type="PANTHER" id="PTHR30055">
    <property type="entry name" value="HTH-TYPE TRANSCRIPTIONAL REGULATOR RUTR"/>
    <property type="match status" value="1"/>
</dbReference>
<dbReference type="EMBL" id="CAKMMG010000010">
    <property type="protein sequence ID" value="CAH1220289.1"/>
    <property type="molecule type" value="Genomic_DNA"/>
</dbReference>
<dbReference type="SUPFAM" id="SSF48498">
    <property type="entry name" value="Tetracyclin repressor-like, C-terminal domain"/>
    <property type="match status" value="1"/>
</dbReference>
<sequence length="201" mass="22472">MKTETTPAAAKLPREEVTRQRILAAAKELFTRHGVENVNIHQIVKHAGVGQASVYRRYSEKGDICLDIIREECVPLFSEVQAYLEQASAADISPLEQFYGVILKYVDYLAQKSSWLCAVSRASSGYRPLQSPLYQSMRSACRGLLEQALEQGEVVNVDTAFTVETLLATVNNIDFHTLDHGFSLEQIHAGLRRLYVDGLRA</sequence>
<dbReference type="Proteomes" id="UP000838324">
    <property type="component" value="Unassembled WGS sequence"/>
</dbReference>
<evidence type="ECO:0000256" key="1">
    <source>
        <dbReference type="ARBA" id="ARBA00023015"/>
    </source>
</evidence>
<keyword evidence="7" id="KW-1185">Reference proteome</keyword>
<evidence type="ECO:0000256" key="4">
    <source>
        <dbReference type="PROSITE-ProRule" id="PRU00335"/>
    </source>
</evidence>
<evidence type="ECO:0000313" key="6">
    <source>
        <dbReference type="EMBL" id="CAH1220289.1"/>
    </source>
</evidence>
<dbReference type="Pfam" id="PF00440">
    <property type="entry name" value="TetR_N"/>
    <property type="match status" value="1"/>
</dbReference>
<dbReference type="SUPFAM" id="SSF46689">
    <property type="entry name" value="Homeodomain-like"/>
    <property type="match status" value="1"/>
</dbReference>
<dbReference type="InterPro" id="IPR001647">
    <property type="entry name" value="HTH_TetR"/>
</dbReference>
<evidence type="ECO:0000256" key="2">
    <source>
        <dbReference type="ARBA" id="ARBA00023125"/>
    </source>
</evidence>
<feature type="DNA-binding region" description="H-T-H motif" evidence="4">
    <location>
        <begin position="39"/>
        <end position="58"/>
    </location>
</feature>
<dbReference type="InterPro" id="IPR050109">
    <property type="entry name" value="HTH-type_TetR-like_transc_reg"/>
</dbReference>
<evidence type="ECO:0000259" key="5">
    <source>
        <dbReference type="PROSITE" id="PS50977"/>
    </source>
</evidence>
<keyword evidence="2 4" id="KW-0238">DNA-binding</keyword>
<gene>
    <name evidence="6" type="ORF">PAECIP111892_04787</name>
</gene>
<comment type="caution">
    <text evidence="6">The sequence shown here is derived from an EMBL/GenBank/DDBJ whole genome shotgun (WGS) entry which is preliminary data.</text>
</comment>
<dbReference type="InterPro" id="IPR009057">
    <property type="entry name" value="Homeodomain-like_sf"/>
</dbReference>
<keyword evidence="3" id="KW-0804">Transcription</keyword>
<evidence type="ECO:0000313" key="7">
    <source>
        <dbReference type="Proteomes" id="UP000838324"/>
    </source>
</evidence>
<protein>
    <recommendedName>
        <fullName evidence="5">HTH tetR-type domain-containing protein</fullName>
    </recommendedName>
</protein>
<organism evidence="6 7">
    <name type="scientific">Paenibacillus auburnensis</name>
    <dbReference type="NCBI Taxonomy" id="2905649"/>
    <lineage>
        <taxon>Bacteria</taxon>
        <taxon>Bacillati</taxon>
        <taxon>Bacillota</taxon>
        <taxon>Bacilli</taxon>
        <taxon>Bacillales</taxon>
        <taxon>Paenibacillaceae</taxon>
        <taxon>Paenibacillus</taxon>
    </lineage>
</organism>
<reference evidence="6" key="1">
    <citation type="submission" date="2022-01" db="EMBL/GenBank/DDBJ databases">
        <authorList>
            <person name="Criscuolo A."/>
        </authorList>
    </citation>
    <scope>NUCLEOTIDE SEQUENCE</scope>
    <source>
        <strain evidence="6">CIP111892</strain>
    </source>
</reference>
<accession>A0ABM9CRM1</accession>
<evidence type="ECO:0000256" key="3">
    <source>
        <dbReference type="ARBA" id="ARBA00023163"/>
    </source>
</evidence>
<dbReference type="Gene3D" id="1.10.10.60">
    <property type="entry name" value="Homeodomain-like"/>
    <property type="match status" value="1"/>
</dbReference>
<name>A0ABM9CRM1_9BACL</name>
<dbReference type="RefSeq" id="WP_236336657.1">
    <property type="nucleotide sequence ID" value="NZ_CAKMMG010000010.1"/>
</dbReference>
<dbReference type="Gene3D" id="1.10.357.10">
    <property type="entry name" value="Tetracycline Repressor, domain 2"/>
    <property type="match status" value="1"/>
</dbReference>
<dbReference type="InterPro" id="IPR036271">
    <property type="entry name" value="Tet_transcr_reg_TetR-rel_C_sf"/>
</dbReference>
<feature type="domain" description="HTH tetR-type" evidence="5">
    <location>
        <begin position="16"/>
        <end position="76"/>
    </location>
</feature>
<proteinExistence type="predicted"/>